<evidence type="ECO:0000259" key="2">
    <source>
        <dbReference type="Pfam" id="PF02018"/>
    </source>
</evidence>
<dbReference type="SUPFAM" id="SSF49785">
    <property type="entry name" value="Galactose-binding domain-like"/>
    <property type="match status" value="2"/>
</dbReference>
<dbReference type="InterPro" id="IPR008979">
    <property type="entry name" value="Galactose-bd-like_sf"/>
</dbReference>
<dbReference type="InterPro" id="IPR013783">
    <property type="entry name" value="Ig-like_fold"/>
</dbReference>
<dbReference type="EMBL" id="JAMFLZ010000008">
    <property type="protein sequence ID" value="MCL6296405.1"/>
    <property type="molecule type" value="Genomic_DNA"/>
</dbReference>
<feature type="domain" description="CBM-cenC" evidence="2">
    <location>
        <begin position="514"/>
        <end position="631"/>
    </location>
</feature>
<dbReference type="PROSITE" id="PS51257">
    <property type="entry name" value="PROKAR_LIPOPROTEIN"/>
    <property type="match status" value="1"/>
</dbReference>
<accession>A0ABT0QHN8</accession>
<keyword evidence="1" id="KW-0378">Hydrolase</keyword>
<dbReference type="Gene3D" id="2.60.40.10">
    <property type="entry name" value="Immunoglobulins"/>
    <property type="match status" value="1"/>
</dbReference>
<comment type="caution">
    <text evidence="3">The sequence shown here is derived from an EMBL/GenBank/DDBJ whole genome shotgun (WGS) entry which is preliminary data.</text>
</comment>
<dbReference type="RefSeq" id="WP_249973830.1">
    <property type="nucleotide sequence ID" value="NZ_JAMFLZ010000008.1"/>
</dbReference>
<sequence>MKALKYILSLTLVFFIGCAEDDNDLSFVDKIEAPTNVSALFKISQDNSGLVSITPNSDGAVMYNITFGDGTEGSESVKQGESLDHSYLEGTYSVNVEAVGLNGLKTTISKELVVSFRAPENLEITTQIDASNPFIVNVSAIADYAASFLVFFDTSNPAEEGTPMQVGETVSFEYAGVGDYTLKVVALSGGSETTELTEVITVSSPVEMPIDFEVFDSSKFIGFGGASAEVVDNPDTDGNASAKVGKIVKGAPEIWAGDVIITSAPIDFSSKNIIKLDVWSPRPGGKLTFKIENLDDANINIEKEVTLQGNSAWEEVLIDFSDIDLSQTYQKLVWFFDFGIVGDGSTDWTFYVDNIDLQSADPFNDGLLANGDFESGADSWIVGTDDNAPVAVVTDSGNTYYSTNVTAAGNPWDVNMSQKVNIIQDETYTLVFDAWSDTNRSIISGIGLSGPPWSSTTESVNITPTKTTYSLTLVATGYGAPDARVIFDMGAEVGMVNIDNVSLFLGDGPFDDGILTNGDFEAGSEPWIVGTDDNALVSVVTDSGNTYYSADVATAGNPWDVNMSQKVEITQGLTYTLTFDAWSDTNRAIVSGIGLSGPPWSSATESVSITPTRTTYTLTLEAADFGAADARVIFDMGAEIGQVNIDNVSLTSN</sequence>
<protein>
    <submittedName>
        <fullName evidence="3">Carbohydrate binding domain-containing protein</fullName>
    </submittedName>
</protein>
<organism evidence="3 4">
    <name type="scientific">Jejuia spongiicola</name>
    <dbReference type="NCBI Taxonomy" id="2942207"/>
    <lineage>
        <taxon>Bacteria</taxon>
        <taxon>Pseudomonadati</taxon>
        <taxon>Bacteroidota</taxon>
        <taxon>Flavobacteriia</taxon>
        <taxon>Flavobacteriales</taxon>
        <taxon>Flavobacteriaceae</taxon>
        <taxon>Jejuia</taxon>
    </lineage>
</organism>
<dbReference type="InterPro" id="IPR003305">
    <property type="entry name" value="CenC_carb-bd"/>
</dbReference>
<name>A0ABT0QHN8_9FLAO</name>
<dbReference type="Gene3D" id="2.60.120.260">
    <property type="entry name" value="Galactose-binding domain-like"/>
    <property type="match status" value="3"/>
</dbReference>
<feature type="domain" description="CBM-cenC" evidence="2">
    <location>
        <begin position="367"/>
        <end position="489"/>
    </location>
</feature>
<gene>
    <name evidence="3" type="ORF">M3P09_15440</name>
</gene>
<proteinExistence type="predicted"/>
<reference evidence="3" key="1">
    <citation type="submission" date="2022-05" db="EMBL/GenBank/DDBJ databases">
        <authorList>
            <person name="Park J.-S."/>
        </authorList>
    </citation>
    <scope>NUCLEOTIDE SEQUENCE</scope>
    <source>
        <strain evidence="3">2012CJ34-3</strain>
    </source>
</reference>
<keyword evidence="4" id="KW-1185">Reference proteome</keyword>
<dbReference type="Pfam" id="PF02018">
    <property type="entry name" value="CBM_4_9"/>
    <property type="match status" value="2"/>
</dbReference>
<evidence type="ECO:0000256" key="1">
    <source>
        <dbReference type="ARBA" id="ARBA00022801"/>
    </source>
</evidence>
<evidence type="ECO:0000313" key="3">
    <source>
        <dbReference type="EMBL" id="MCL6296405.1"/>
    </source>
</evidence>
<dbReference type="Proteomes" id="UP001165381">
    <property type="component" value="Unassembled WGS sequence"/>
</dbReference>
<evidence type="ECO:0000313" key="4">
    <source>
        <dbReference type="Proteomes" id="UP001165381"/>
    </source>
</evidence>